<dbReference type="EMBL" id="KL363194">
    <property type="protein sequence ID" value="KFD56367.1"/>
    <property type="molecule type" value="Genomic_DNA"/>
</dbReference>
<keyword evidence="1" id="KW-0812">Transmembrane</keyword>
<name>A0A085MGM1_9BILA</name>
<dbReference type="EMBL" id="KL367509">
    <property type="protein sequence ID" value="KFD67933.1"/>
    <property type="molecule type" value="Genomic_DNA"/>
</dbReference>
<evidence type="ECO:0000313" key="3">
    <source>
        <dbReference type="EMBL" id="KFD67933.1"/>
    </source>
</evidence>
<dbReference type="AlphaFoldDB" id="A0A085MGM1"/>
<dbReference type="Proteomes" id="UP000030758">
    <property type="component" value="Unassembled WGS sequence"/>
</dbReference>
<feature type="transmembrane region" description="Helical" evidence="1">
    <location>
        <begin position="33"/>
        <end position="55"/>
    </location>
</feature>
<reference evidence="2 4" key="1">
    <citation type="journal article" date="2014" name="Nat. Genet.">
        <title>Genome and transcriptome of the porcine whipworm Trichuris suis.</title>
        <authorList>
            <person name="Jex A.R."/>
            <person name="Nejsum P."/>
            <person name="Schwarz E.M."/>
            <person name="Hu L."/>
            <person name="Young N.D."/>
            <person name="Hall R.S."/>
            <person name="Korhonen P.K."/>
            <person name="Liao S."/>
            <person name="Thamsborg S."/>
            <person name="Xia J."/>
            <person name="Xu P."/>
            <person name="Wang S."/>
            <person name="Scheerlinck J.P."/>
            <person name="Hofmann A."/>
            <person name="Sternberg P.W."/>
            <person name="Wang J."/>
            <person name="Gasser R.B."/>
        </authorList>
    </citation>
    <scope>NUCLEOTIDE SEQUENCE [LARGE SCALE GENOMIC DNA]</scope>
    <source>
        <strain evidence="3">DCEP-RM93F</strain>
        <strain evidence="2">DCEP-RM93M</strain>
    </source>
</reference>
<protein>
    <submittedName>
        <fullName evidence="2">Uncharacterized protein</fullName>
    </submittedName>
</protein>
<sequence>MTVIKASIPVDRAMQGSPRGPQIPWLKCPGRRVVVWLAFYIKVICPDAIFLSILYNQEMWTTKSLNILGRMDSSAAEGFLFSVLYEELSYNKSSQLLLSIRPLIFWY</sequence>
<organism evidence="2 4">
    <name type="scientific">Trichuris suis</name>
    <name type="common">pig whipworm</name>
    <dbReference type="NCBI Taxonomy" id="68888"/>
    <lineage>
        <taxon>Eukaryota</taxon>
        <taxon>Metazoa</taxon>
        <taxon>Ecdysozoa</taxon>
        <taxon>Nematoda</taxon>
        <taxon>Enoplea</taxon>
        <taxon>Dorylaimia</taxon>
        <taxon>Trichinellida</taxon>
        <taxon>Trichuridae</taxon>
        <taxon>Trichuris</taxon>
    </lineage>
</organism>
<keyword evidence="4" id="KW-1185">Reference proteome</keyword>
<accession>A0A085MGM1</accession>
<evidence type="ECO:0000256" key="1">
    <source>
        <dbReference type="SAM" id="Phobius"/>
    </source>
</evidence>
<dbReference type="Proteomes" id="UP000030764">
    <property type="component" value="Unassembled WGS sequence"/>
</dbReference>
<gene>
    <name evidence="2" type="ORF">M513_02822</name>
    <name evidence="3" type="ORF">M514_02822</name>
</gene>
<keyword evidence="1" id="KW-0472">Membrane</keyword>
<evidence type="ECO:0000313" key="2">
    <source>
        <dbReference type="EMBL" id="KFD56367.1"/>
    </source>
</evidence>
<keyword evidence="1" id="KW-1133">Transmembrane helix</keyword>
<proteinExistence type="predicted"/>
<evidence type="ECO:0000313" key="4">
    <source>
        <dbReference type="Proteomes" id="UP000030764"/>
    </source>
</evidence>